<evidence type="ECO:0000313" key="2">
    <source>
        <dbReference type="EMBL" id="KAJ6716910.1"/>
    </source>
</evidence>
<dbReference type="EMBL" id="JAPFFM010000014">
    <property type="protein sequence ID" value="KAJ6716910.1"/>
    <property type="molecule type" value="Genomic_DNA"/>
</dbReference>
<keyword evidence="1" id="KW-0732">Signal</keyword>
<protein>
    <submittedName>
        <fullName evidence="2">PROLINE-RICH PROTEIN 2</fullName>
    </submittedName>
</protein>
<keyword evidence="3" id="KW-1185">Reference proteome</keyword>
<dbReference type="PRINTS" id="PR01217">
    <property type="entry name" value="PRICHEXTENSN"/>
</dbReference>
<feature type="signal peptide" evidence="1">
    <location>
        <begin position="1"/>
        <end position="21"/>
    </location>
</feature>
<dbReference type="AlphaFoldDB" id="A0A9Q0Z0I6"/>
<organism evidence="2 3">
    <name type="scientific">Salix koriyanagi</name>
    <dbReference type="NCBI Taxonomy" id="2511006"/>
    <lineage>
        <taxon>Eukaryota</taxon>
        <taxon>Viridiplantae</taxon>
        <taxon>Streptophyta</taxon>
        <taxon>Embryophyta</taxon>
        <taxon>Tracheophyta</taxon>
        <taxon>Spermatophyta</taxon>
        <taxon>Magnoliopsida</taxon>
        <taxon>eudicotyledons</taxon>
        <taxon>Gunneridae</taxon>
        <taxon>Pentapetalae</taxon>
        <taxon>rosids</taxon>
        <taxon>fabids</taxon>
        <taxon>Malpighiales</taxon>
        <taxon>Salicaceae</taxon>
        <taxon>Saliceae</taxon>
        <taxon>Salix</taxon>
    </lineage>
</organism>
<dbReference type="PANTHER" id="PTHR33935:SF22">
    <property type="entry name" value="OS10G0149400 PROTEIN"/>
    <property type="match status" value="1"/>
</dbReference>
<dbReference type="Proteomes" id="UP001151752">
    <property type="component" value="Chromosome 9"/>
</dbReference>
<evidence type="ECO:0000256" key="1">
    <source>
        <dbReference type="SAM" id="SignalP"/>
    </source>
</evidence>
<proteinExistence type="predicted"/>
<dbReference type="Pfam" id="PF01190">
    <property type="entry name" value="Pollen_Ole_e_1"/>
    <property type="match status" value="1"/>
</dbReference>
<sequence>MRIVPVFRGALLCFHVSLVFAAAFCYADDSTVEVIGMGECADCAQSNVKTAHAFSGLKVTIDCKPGNGDFKTRGVGELDEEGKFRVSLPKDVVKDGRLKEECYAQLHSASAAPCPVQNGLDSSKIVFKSKTDEKHTFGLAGKLKFSPATCTSAFLWPHPPKSKLPPWKLPPVKDFHHPYLFSPKVFPPLPPKTFPPIYKKPLPPIYKPKPPVYKLPPVPIYKPKPTVYKFPPVPIYKPKPPVYKFPPVPIYKPKPKPPVYKFPPVPIYKPKPPVYKFPPVPIYKPKPKPPVYKPTPVPIYKPEPKPPVYKPTPVPIYKPEPKPPIVKPLPPPIPIYKPLPPSIPIYKPLPPPVPIYKPLPPIPKIPPFHKKPCPPLPKLPDYPKIPPKYFHHPKFGKWPPLPPLSPIH</sequence>
<reference evidence="2" key="1">
    <citation type="submission" date="2022-11" db="EMBL/GenBank/DDBJ databases">
        <authorList>
            <person name="Hyden B.L."/>
            <person name="Feng K."/>
            <person name="Yates T."/>
            <person name="Jawdy S."/>
            <person name="Smart L.B."/>
            <person name="Muchero W."/>
        </authorList>
    </citation>
    <scope>NUCLEOTIDE SEQUENCE</scope>
    <source>
        <tissue evidence="2">Shoot tip</tissue>
    </source>
</reference>
<accession>A0A9Q0Z0I6</accession>
<reference evidence="2" key="2">
    <citation type="journal article" date="2023" name="Int. J. Mol. Sci.">
        <title>De Novo Assembly and Annotation of 11 Diverse Shrub Willow (Salix) Genomes Reveals Novel Gene Organization in Sex-Linked Regions.</title>
        <authorList>
            <person name="Hyden B."/>
            <person name="Feng K."/>
            <person name="Yates T.B."/>
            <person name="Jawdy S."/>
            <person name="Cereghino C."/>
            <person name="Smart L.B."/>
            <person name="Muchero W."/>
        </authorList>
    </citation>
    <scope>NUCLEOTIDE SEQUENCE</scope>
    <source>
        <tissue evidence="2">Shoot tip</tissue>
    </source>
</reference>
<comment type="caution">
    <text evidence="2">The sequence shown here is derived from an EMBL/GenBank/DDBJ whole genome shotgun (WGS) entry which is preliminary data.</text>
</comment>
<dbReference type="PANTHER" id="PTHR33935">
    <property type="entry name" value="OS10G0148100 PROTEIN"/>
    <property type="match status" value="1"/>
</dbReference>
<gene>
    <name evidence="2" type="ORF">OIU74_009428</name>
</gene>
<feature type="chain" id="PRO_5040152638" evidence="1">
    <location>
        <begin position="22"/>
        <end position="408"/>
    </location>
</feature>
<evidence type="ECO:0000313" key="3">
    <source>
        <dbReference type="Proteomes" id="UP001151752"/>
    </source>
</evidence>
<name>A0A9Q0Z0I6_9ROSI</name>